<gene>
    <name evidence="1" type="ORF">BUY47_10230</name>
</gene>
<accession>A0ABX5HZM0</accession>
<evidence type="ECO:0000313" key="2">
    <source>
        <dbReference type="Proteomes" id="UP000242088"/>
    </source>
</evidence>
<evidence type="ECO:0000313" key="1">
    <source>
        <dbReference type="EMBL" id="PTF13134.1"/>
    </source>
</evidence>
<dbReference type="RefSeq" id="WP_107524828.1">
    <property type="nucleotide sequence ID" value="NZ_PYZI01000014.1"/>
</dbReference>
<keyword evidence="2" id="KW-1185">Reference proteome</keyword>
<proteinExistence type="predicted"/>
<protein>
    <recommendedName>
        <fullName evidence="3">Phage protein</fullName>
    </recommendedName>
</protein>
<dbReference type="Proteomes" id="UP000242088">
    <property type="component" value="Unassembled WGS sequence"/>
</dbReference>
<evidence type="ECO:0008006" key="3">
    <source>
        <dbReference type="Google" id="ProtNLM"/>
    </source>
</evidence>
<sequence length="91" mass="10571">MNWLLFLKYIDDKYHIVQAGSDIVPTEDFDKVLPTTERIARQSDKVYFDGEKLKLKEGETLLSVEELNAKRVDPLTIEEEKAQPVIYDVEV</sequence>
<organism evidence="1 2">
    <name type="scientific">Staphylococcus devriesei</name>
    <dbReference type="NCBI Taxonomy" id="586733"/>
    <lineage>
        <taxon>Bacteria</taxon>
        <taxon>Bacillati</taxon>
        <taxon>Bacillota</taxon>
        <taxon>Bacilli</taxon>
        <taxon>Bacillales</taxon>
        <taxon>Staphylococcaceae</taxon>
        <taxon>Staphylococcus</taxon>
    </lineage>
</organism>
<name>A0ABX5HZM0_9STAP</name>
<reference evidence="1 2" key="1">
    <citation type="journal article" date="2016" name="Front. Microbiol.">
        <title>Comprehensive Phylogenetic Analysis of Bovine Non-aureus Staphylococci Species Based on Whole-Genome Sequencing.</title>
        <authorList>
            <person name="Naushad S."/>
            <person name="Barkema H.W."/>
            <person name="Luby C."/>
            <person name="Condas L.A."/>
            <person name="Nobrega D.B."/>
            <person name="Carson D.A."/>
            <person name="De Buck J."/>
        </authorList>
    </citation>
    <scope>NUCLEOTIDE SEQUENCE [LARGE SCALE GENOMIC DNA]</scope>
    <source>
        <strain evidence="1 2">SNUC 1409</strain>
    </source>
</reference>
<dbReference type="EMBL" id="PYZI01000014">
    <property type="protein sequence ID" value="PTF13134.1"/>
    <property type="molecule type" value="Genomic_DNA"/>
</dbReference>
<comment type="caution">
    <text evidence="1">The sequence shown here is derived from an EMBL/GenBank/DDBJ whole genome shotgun (WGS) entry which is preliminary data.</text>
</comment>